<accession>A0ABD6WB33</accession>
<sequence>MPHLLRARAALFDMDGTLVDSTAVVETIWSAFAERFSLDHDTVLGAVHGVRAADSVRRFAPAGSDVDAIVAELDADELEHTEGTVEIPGASAFLASLPRERVALVTSASPPLATGRLAAAGVPSPDTVITAHDVANGKPAPDGYLAAAALLGVAPEDALVFEDAEAGIRAGLDAGMRVIVVGSHESASTRGLPRITNYSDARAAVECDDLVVTLGGPR</sequence>
<dbReference type="Pfam" id="PF00702">
    <property type="entry name" value="Hydrolase"/>
    <property type="match status" value="1"/>
</dbReference>
<dbReference type="EMBL" id="PSUL01000004">
    <property type="protein sequence ID" value="PPF15545.1"/>
    <property type="molecule type" value="Genomic_DNA"/>
</dbReference>
<dbReference type="InterPro" id="IPR023198">
    <property type="entry name" value="PGP-like_dom2"/>
</dbReference>
<reference evidence="1 2" key="1">
    <citation type="submission" date="2018-02" db="EMBL/GenBank/DDBJ databases">
        <title>Bacteriophage NCPPB3778 and a type I-E CRISPR drive the evolution of the US Biological Select Agent, Rathayibacter toxicus.</title>
        <authorList>
            <person name="Davis E.W.II."/>
            <person name="Tabima J.F."/>
            <person name="Weisberg A.J."/>
            <person name="Lopes L.D."/>
            <person name="Wiseman M.S."/>
            <person name="Wiseman M.S."/>
            <person name="Pupko T."/>
            <person name="Belcher M.S."/>
            <person name="Sechler A.J."/>
            <person name="Tancos M.A."/>
            <person name="Schroeder B.K."/>
            <person name="Murray T.D."/>
            <person name="Luster D.G."/>
            <person name="Schneider W.L."/>
            <person name="Rogers E."/>
            <person name="Andreote F.D."/>
            <person name="Grunwald N.J."/>
            <person name="Putnam M.L."/>
            <person name="Chang J.H."/>
        </authorList>
    </citation>
    <scope>NUCLEOTIDE SEQUENCE [LARGE SCALE GENOMIC DNA]</scope>
    <source>
        <strain evidence="1 2">AY1I9</strain>
    </source>
</reference>
<dbReference type="RefSeq" id="WP_104259766.1">
    <property type="nucleotide sequence ID" value="NZ_PSUL01000004.1"/>
</dbReference>
<name>A0ABD6WB33_RATRA</name>
<dbReference type="InterPro" id="IPR006439">
    <property type="entry name" value="HAD-SF_hydro_IA"/>
</dbReference>
<evidence type="ECO:0000313" key="1">
    <source>
        <dbReference type="EMBL" id="PPF15545.1"/>
    </source>
</evidence>
<organism evidence="1 2">
    <name type="scientific">Rathayibacter rathayi</name>
    <name type="common">Corynebacterium rathayi</name>
    <dbReference type="NCBI Taxonomy" id="33887"/>
    <lineage>
        <taxon>Bacteria</taxon>
        <taxon>Bacillati</taxon>
        <taxon>Actinomycetota</taxon>
        <taxon>Actinomycetes</taxon>
        <taxon>Micrococcales</taxon>
        <taxon>Microbacteriaceae</taxon>
        <taxon>Rathayibacter</taxon>
    </lineage>
</organism>
<dbReference type="PANTHER" id="PTHR43481:SF4">
    <property type="entry name" value="GLYCEROL-1-PHOSPHATE PHOSPHOHYDROLASE 1-RELATED"/>
    <property type="match status" value="1"/>
</dbReference>
<dbReference type="SFLD" id="SFLDS00003">
    <property type="entry name" value="Haloacid_Dehalogenase"/>
    <property type="match status" value="1"/>
</dbReference>
<dbReference type="Gene3D" id="3.40.50.1000">
    <property type="entry name" value="HAD superfamily/HAD-like"/>
    <property type="match status" value="1"/>
</dbReference>
<dbReference type="GO" id="GO:0016791">
    <property type="term" value="F:phosphatase activity"/>
    <property type="evidence" value="ECO:0007669"/>
    <property type="project" value="UniProtKB-ARBA"/>
</dbReference>
<dbReference type="Proteomes" id="UP000237881">
    <property type="component" value="Unassembled WGS sequence"/>
</dbReference>
<protein>
    <submittedName>
        <fullName evidence="1">2-deoxyglucose-6-phosphatase</fullName>
    </submittedName>
</protein>
<proteinExistence type="predicted"/>
<comment type="caution">
    <text evidence="1">The sequence shown here is derived from an EMBL/GenBank/DDBJ whole genome shotgun (WGS) entry which is preliminary data.</text>
</comment>
<dbReference type="NCBIfam" id="TIGR01509">
    <property type="entry name" value="HAD-SF-IA-v3"/>
    <property type="match status" value="1"/>
</dbReference>
<dbReference type="AlphaFoldDB" id="A0ABD6WB33"/>
<dbReference type="InterPro" id="IPR036412">
    <property type="entry name" value="HAD-like_sf"/>
</dbReference>
<dbReference type="InterPro" id="IPR023214">
    <property type="entry name" value="HAD_sf"/>
</dbReference>
<dbReference type="Gene3D" id="1.10.150.240">
    <property type="entry name" value="Putative phosphatase, domain 2"/>
    <property type="match status" value="1"/>
</dbReference>
<dbReference type="SFLD" id="SFLDG01129">
    <property type="entry name" value="C1.5:_HAD__Beta-PGM__Phosphata"/>
    <property type="match status" value="1"/>
</dbReference>
<dbReference type="InterPro" id="IPR051806">
    <property type="entry name" value="HAD-like_SPP"/>
</dbReference>
<gene>
    <name evidence="1" type="ORF">C5C04_03140</name>
</gene>
<dbReference type="SUPFAM" id="SSF56784">
    <property type="entry name" value="HAD-like"/>
    <property type="match status" value="1"/>
</dbReference>
<evidence type="ECO:0000313" key="2">
    <source>
        <dbReference type="Proteomes" id="UP000237881"/>
    </source>
</evidence>
<dbReference type="PANTHER" id="PTHR43481">
    <property type="entry name" value="FRUCTOSE-1-PHOSPHATE PHOSPHATASE"/>
    <property type="match status" value="1"/>
</dbReference>